<evidence type="ECO:0000256" key="4">
    <source>
        <dbReference type="ARBA" id="ARBA00022759"/>
    </source>
</evidence>
<comment type="similarity">
    <text evidence="7">Belongs to the RnpA family.</text>
</comment>
<evidence type="ECO:0000256" key="2">
    <source>
        <dbReference type="ARBA" id="ARBA00022694"/>
    </source>
</evidence>
<organism evidence="9 10">
    <name type="scientific">Caldichromatium japonicum</name>
    <dbReference type="NCBI Taxonomy" id="2699430"/>
    <lineage>
        <taxon>Bacteria</taxon>
        <taxon>Pseudomonadati</taxon>
        <taxon>Pseudomonadota</taxon>
        <taxon>Gammaproteobacteria</taxon>
        <taxon>Chromatiales</taxon>
        <taxon>Chromatiaceae</taxon>
        <taxon>Caldichromatium</taxon>
    </lineage>
</organism>
<dbReference type="AlphaFoldDB" id="A0A6G7VGR3"/>
<comment type="function">
    <text evidence="1 7">RNaseP catalyzes the removal of the 5'-leader sequence from pre-tRNA to produce the mature 5'-terminus. It can also cleave other RNA substrates such as 4.5S RNA. The protein component plays an auxiliary but essential role in vivo by binding to the 5'-leader sequence and broadening the substrate specificity of the ribozyme.</text>
</comment>
<keyword evidence="4 7" id="KW-0255">Endonuclease</keyword>
<comment type="catalytic activity">
    <reaction evidence="7">
        <text>Endonucleolytic cleavage of RNA, removing 5'-extranucleotides from tRNA precursor.</text>
        <dbReference type="EC" id="3.1.26.5"/>
    </reaction>
</comment>
<dbReference type="PROSITE" id="PS00648">
    <property type="entry name" value="RIBONUCLEASE_P"/>
    <property type="match status" value="1"/>
</dbReference>
<dbReference type="GO" id="GO:0001682">
    <property type="term" value="P:tRNA 5'-leader removal"/>
    <property type="evidence" value="ECO:0007669"/>
    <property type="project" value="UniProtKB-UniRule"/>
</dbReference>
<dbReference type="PANTHER" id="PTHR33992:SF1">
    <property type="entry name" value="RIBONUCLEASE P PROTEIN COMPONENT"/>
    <property type="match status" value="1"/>
</dbReference>
<keyword evidence="3 7" id="KW-0540">Nuclease</keyword>
<keyword evidence="6 7" id="KW-0694">RNA-binding</keyword>
<evidence type="ECO:0000256" key="3">
    <source>
        <dbReference type="ARBA" id="ARBA00022722"/>
    </source>
</evidence>
<gene>
    <name evidence="7 9" type="primary">rnpA</name>
    <name evidence="9" type="ORF">GWK36_14595</name>
</gene>
<evidence type="ECO:0000313" key="10">
    <source>
        <dbReference type="Proteomes" id="UP000502699"/>
    </source>
</evidence>
<dbReference type="GO" id="GO:0030677">
    <property type="term" value="C:ribonuclease P complex"/>
    <property type="evidence" value="ECO:0007669"/>
    <property type="project" value="TreeGrafter"/>
</dbReference>
<evidence type="ECO:0000256" key="6">
    <source>
        <dbReference type="ARBA" id="ARBA00022884"/>
    </source>
</evidence>
<keyword evidence="10" id="KW-1185">Reference proteome</keyword>
<keyword evidence="2 7" id="KW-0819">tRNA processing</keyword>
<dbReference type="SUPFAM" id="SSF54211">
    <property type="entry name" value="Ribosomal protein S5 domain 2-like"/>
    <property type="match status" value="1"/>
</dbReference>
<sequence length="128" mass="14513">MNADPRSSAAHQIFKRKLRLTKAREFQQVFAEGRRAYCKGFVVIFRANGLGHARLGLAISRKCARRAVKRNRLKRLVRESFRRARCGLPAVDIVVLCGKGTAEASNRRLFADLEQAWNQIMKLLCVAS</sequence>
<name>A0A6G7VGR3_9GAMM</name>
<dbReference type="InterPro" id="IPR000100">
    <property type="entry name" value="RNase_P"/>
</dbReference>
<dbReference type="KEGG" id="cjap:GWK36_14595"/>
<evidence type="ECO:0000256" key="1">
    <source>
        <dbReference type="ARBA" id="ARBA00002663"/>
    </source>
</evidence>
<evidence type="ECO:0000256" key="5">
    <source>
        <dbReference type="ARBA" id="ARBA00022801"/>
    </source>
</evidence>
<comment type="subunit">
    <text evidence="7">Consists of a catalytic RNA component (M1 or rnpB) and a protein subunit.</text>
</comment>
<dbReference type="EC" id="3.1.26.5" evidence="7 8"/>
<dbReference type="NCBIfam" id="TIGR00188">
    <property type="entry name" value="rnpA"/>
    <property type="match status" value="1"/>
</dbReference>
<dbReference type="Proteomes" id="UP000502699">
    <property type="component" value="Chromosome"/>
</dbReference>
<reference evidence="10" key="1">
    <citation type="submission" date="2020-01" db="EMBL/GenBank/DDBJ databases">
        <title>Caldichromatium gen. nov., sp. nov., a thermophilic purple sulfur bacterium member of the family Chromatiaceae isolated from Nakabusa hot spring, Japan.</title>
        <authorList>
            <person name="Saini M.K."/>
            <person name="Hanada S."/>
            <person name="Tank M."/>
        </authorList>
    </citation>
    <scope>NUCLEOTIDE SEQUENCE [LARGE SCALE GENOMIC DNA]</scope>
    <source>
        <strain evidence="10">No.7</strain>
    </source>
</reference>
<dbReference type="Gene3D" id="3.30.230.10">
    <property type="match status" value="1"/>
</dbReference>
<accession>A0A6G7VGR3</accession>
<dbReference type="Pfam" id="PF00825">
    <property type="entry name" value="Ribonuclease_P"/>
    <property type="match status" value="1"/>
</dbReference>
<dbReference type="GO" id="GO:0004526">
    <property type="term" value="F:ribonuclease P activity"/>
    <property type="evidence" value="ECO:0007669"/>
    <property type="project" value="UniProtKB-UniRule"/>
</dbReference>
<evidence type="ECO:0000256" key="7">
    <source>
        <dbReference type="HAMAP-Rule" id="MF_00227"/>
    </source>
</evidence>
<keyword evidence="5 7" id="KW-0378">Hydrolase</keyword>
<dbReference type="EMBL" id="CP048029">
    <property type="protein sequence ID" value="QIK39273.1"/>
    <property type="molecule type" value="Genomic_DNA"/>
</dbReference>
<dbReference type="InterPro" id="IPR020568">
    <property type="entry name" value="Ribosomal_Su5_D2-typ_SF"/>
</dbReference>
<proteinExistence type="inferred from homology"/>
<dbReference type="HAMAP" id="MF_00227">
    <property type="entry name" value="RNase_P"/>
    <property type="match status" value="1"/>
</dbReference>
<protein>
    <recommendedName>
        <fullName evidence="7 8">Ribonuclease P protein component</fullName>
        <shortName evidence="7">RNase P protein</shortName>
        <shortName evidence="7">RNaseP protein</shortName>
        <ecNumber evidence="7 8">3.1.26.5</ecNumber>
    </recommendedName>
    <alternativeName>
        <fullName evidence="7">Protein C5</fullName>
    </alternativeName>
</protein>
<dbReference type="PANTHER" id="PTHR33992">
    <property type="entry name" value="RIBONUCLEASE P PROTEIN COMPONENT"/>
    <property type="match status" value="1"/>
</dbReference>
<dbReference type="GO" id="GO:0042781">
    <property type="term" value="F:3'-tRNA processing endoribonuclease activity"/>
    <property type="evidence" value="ECO:0007669"/>
    <property type="project" value="TreeGrafter"/>
</dbReference>
<dbReference type="InterPro" id="IPR020539">
    <property type="entry name" value="RNase_P_CS"/>
</dbReference>
<dbReference type="InterPro" id="IPR014721">
    <property type="entry name" value="Ribsml_uS5_D2-typ_fold_subgr"/>
</dbReference>
<evidence type="ECO:0000313" key="9">
    <source>
        <dbReference type="EMBL" id="QIK39273.1"/>
    </source>
</evidence>
<dbReference type="GO" id="GO:0000049">
    <property type="term" value="F:tRNA binding"/>
    <property type="evidence" value="ECO:0007669"/>
    <property type="project" value="UniProtKB-UniRule"/>
</dbReference>
<evidence type="ECO:0000256" key="8">
    <source>
        <dbReference type="NCBIfam" id="TIGR00188"/>
    </source>
</evidence>
<dbReference type="RefSeq" id="WP_166272777.1">
    <property type="nucleotide sequence ID" value="NZ_CP048029.1"/>
</dbReference>